<evidence type="ECO:0000313" key="1">
    <source>
        <dbReference type="EMBL" id="KKN78314.1"/>
    </source>
</evidence>
<dbReference type="AlphaFoldDB" id="A0A0F9TGE8"/>
<organism evidence="1">
    <name type="scientific">marine sediment metagenome</name>
    <dbReference type="NCBI Taxonomy" id="412755"/>
    <lineage>
        <taxon>unclassified sequences</taxon>
        <taxon>metagenomes</taxon>
        <taxon>ecological metagenomes</taxon>
    </lineage>
</organism>
<evidence type="ECO:0008006" key="2">
    <source>
        <dbReference type="Google" id="ProtNLM"/>
    </source>
</evidence>
<sequence length="48" mass="5676">MNKQTSKGWECPKCSRVNAIWVSTCPCYKKPEPKTEEEWKAKHEHIPM</sequence>
<proteinExistence type="predicted"/>
<dbReference type="EMBL" id="LAZR01000265">
    <property type="protein sequence ID" value="KKN78314.1"/>
    <property type="molecule type" value="Genomic_DNA"/>
</dbReference>
<reference evidence="1" key="1">
    <citation type="journal article" date="2015" name="Nature">
        <title>Complex archaea that bridge the gap between prokaryotes and eukaryotes.</title>
        <authorList>
            <person name="Spang A."/>
            <person name="Saw J.H."/>
            <person name="Jorgensen S.L."/>
            <person name="Zaremba-Niedzwiedzka K."/>
            <person name="Martijn J."/>
            <person name="Lind A.E."/>
            <person name="van Eijk R."/>
            <person name="Schleper C."/>
            <person name="Guy L."/>
            <person name="Ettema T.J."/>
        </authorList>
    </citation>
    <scope>NUCLEOTIDE SEQUENCE</scope>
</reference>
<gene>
    <name evidence="1" type="ORF">LCGC14_0351730</name>
</gene>
<comment type="caution">
    <text evidence="1">The sequence shown here is derived from an EMBL/GenBank/DDBJ whole genome shotgun (WGS) entry which is preliminary data.</text>
</comment>
<protein>
    <recommendedName>
        <fullName evidence="2">RanBP2-type domain-containing protein</fullName>
    </recommendedName>
</protein>
<name>A0A0F9TGE8_9ZZZZ</name>
<accession>A0A0F9TGE8</accession>